<protein>
    <recommendedName>
        <fullName evidence="4">Ferredoxin subunit of nitrite reductase or a ring-hydroxylating dioxygenase</fullName>
    </recommendedName>
</protein>
<dbReference type="AlphaFoldDB" id="A0A1G8GLY5"/>
<feature type="signal peptide" evidence="1">
    <location>
        <begin position="1"/>
        <end position="22"/>
    </location>
</feature>
<evidence type="ECO:0008006" key="4">
    <source>
        <dbReference type="Google" id="ProtNLM"/>
    </source>
</evidence>
<accession>A0A1G8GLY5</accession>
<evidence type="ECO:0000313" key="3">
    <source>
        <dbReference type="Proteomes" id="UP000198869"/>
    </source>
</evidence>
<sequence length="150" mass="16658">MKKTFSILSLITLLIFSNLAIKSCGSHEDTVSCFPSSPINVTLNLNLPAYYSLNQVGGWVYINEQQSGTRGLIVVRASDAGFKIYDRNAPHICPDNNTTLEVQDNIRVVCPKDNAQWILLTGQPTAVANVPPKTYLYNYDPSGKILNIYY</sequence>
<dbReference type="RefSeq" id="WP_089855992.1">
    <property type="nucleotide sequence ID" value="NZ_FNDW01000003.1"/>
</dbReference>
<proteinExistence type="predicted"/>
<evidence type="ECO:0000256" key="1">
    <source>
        <dbReference type="SAM" id="SignalP"/>
    </source>
</evidence>
<dbReference type="EMBL" id="FNDW01000003">
    <property type="protein sequence ID" value="SDH95399.1"/>
    <property type="molecule type" value="Genomic_DNA"/>
</dbReference>
<feature type="chain" id="PRO_5011741492" description="Ferredoxin subunit of nitrite reductase or a ring-hydroxylating dioxygenase" evidence="1">
    <location>
        <begin position="23"/>
        <end position="150"/>
    </location>
</feature>
<gene>
    <name evidence="2" type="ORF">SAMN05421846_10328</name>
</gene>
<dbReference type="OrthoDB" id="1272144at2"/>
<dbReference type="STRING" id="311334.SAMN05421846_10328"/>
<dbReference type="Proteomes" id="UP000198869">
    <property type="component" value="Unassembled WGS sequence"/>
</dbReference>
<keyword evidence="1" id="KW-0732">Signal</keyword>
<organism evidence="2 3">
    <name type="scientific">Chryseobacterium taeanense</name>
    <dbReference type="NCBI Taxonomy" id="311334"/>
    <lineage>
        <taxon>Bacteria</taxon>
        <taxon>Pseudomonadati</taxon>
        <taxon>Bacteroidota</taxon>
        <taxon>Flavobacteriia</taxon>
        <taxon>Flavobacteriales</taxon>
        <taxon>Weeksellaceae</taxon>
        <taxon>Chryseobacterium group</taxon>
        <taxon>Chryseobacterium</taxon>
    </lineage>
</organism>
<keyword evidence="3" id="KW-1185">Reference proteome</keyword>
<name>A0A1G8GLY5_9FLAO</name>
<evidence type="ECO:0000313" key="2">
    <source>
        <dbReference type="EMBL" id="SDH95399.1"/>
    </source>
</evidence>
<reference evidence="3" key="1">
    <citation type="submission" date="2016-10" db="EMBL/GenBank/DDBJ databases">
        <authorList>
            <person name="Varghese N."/>
            <person name="Submissions S."/>
        </authorList>
    </citation>
    <scope>NUCLEOTIDE SEQUENCE [LARGE SCALE GENOMIC DNA]</scope>
    <source>
        <strain evidence="3">DSM 17071</strain>
    </source>
</reference>